<keyword evidence="2" id="KW-0808">Transferase</keyword>
<evidence type="ECO:0000313" key="3">
    <source>
        <dbReference type="Proteomes" id="UP000270468"/>
    </source>
</evidence>
<dbReference type="InterPro" id="IPR043519">
    <property type="entry name" value="NT_sf"/>
</dbReference>
<dbReference type="PANTHER" id="PTHR43852">
    <property type="entry name" value="NUCLEOTIDYLTRANSFERASE"/>
    <property type="match status" value="1"/>
</dbReference>
<accession>A0A3P5XCW3</accession>
<dbReference type="CDD" id="cd05403">
    <property type="entry name" value="NT_KNTase_like"/>
    <property type="match status" value="1"/>
</dbReference>
<dbReference type="GO" id="GO:0016740">
    <property type="term" value="F:transferase activity"/>
    <property type="evidence" value="ECO:0007669"/>
    <property type="project" value="UniProtKB-KW"/>
</dbReference>
<dbReference type="RefSeq" id="WP_160117614.1">
    <property type="nucleotide sequence ID" value="NZ_CBCRXF010000002.1"/>
</dbReference>
<evidence type="ECO:0000313" key="2">
    <source>
        <dbReference type="EMBL" id="VDC32501.1"/>
    </source>
</evidence>
<name>A0A3P5XCW3_9BACL</name>
<protein>
    <submittedName>
        <fullName evidence="2">Nucleotidyltransferase domain protein</fullName>
    </submittedName>
</protein>
<dbReference type="InterPro" id="IPR052930">
    <property type="entry name" value="TA_antitoxin_MntA"/>
</dbReference>
<dbReference type="OrthoDB" id="9809668at2"/>
<dbReference type="Gene3D" id="3.30.460.10">
    <property type="entry name" value="Beta Polymerase, domain 2"/>
    <property type="match status" value="1"/>
</dbReference>
<dbReference type="EMBL" id="UXAV01000044">
    <property type="protein sequence ID" value="VDC32501.1"/>
    <property type="molecule type" value="Genomic_DNA"/>
</dbReference>
<evidence type="ECO:0000259" key="1">
    <source>
        <dbReference type="Pfam" id="PF18765"/>
    </source>
</evidence>
<sequence>MTTHTELREQILSELRSIINTTLSDLDVKVYLFGSWARNEEKQSSDIDIAVESCSQLPPSKWLELHENIEESIIPYNVDIVNLENASSALIQNVKREGVIWIDSKNE</sequence>
<keyword evidence="3" id="KW-1185">Reference proteome</keyword>
<dbReference type="PANTHER" id="PTHR43852:SF3">
    <property type="entry name" value="NUCLEOTIDYLTRANSFERASE"/>
    <property type="match status" value="1"/>
</dbReference>
<reference evidence="2 3" key="1">
    <citation type="submission" date="2018-11" db="EMBL/GenBank/DDBJ databases">
        <authorList>
            <person name="Criscuolo A."/>
        </authorList>
    </citation>
    <scope>NUCLEOTIDE SEQUENCE [LARGE SCALE GENOMIC DNA]</scope>
    <source>
        <strain evidence="2">ATB-66</strain>
    </source>
</reference>
<dbReference type="Pfam" id="PF18765">
    <property type="entry name" value="Polbeta"/>
    <property type="match status" value="1"/>
</dbReference>
<proteinExistence type="predicted"/>
<dbReference type="SUPFAM" id="SSF81301">
    <property type="entry name" value="Nucleotidyltransferase"/>
    <property type="match status" value="1"/>
</dbReference>
<dbReference type="AlphaFoldDB" id="A0A3P5XCW3"/>
<dbReference type="Proteomes" id="UP000270468">
    <property type="component" value="Unassembled WGS sequence"/>
</dbReference>
<organism evidence="2 3">
    <name type="scientific">Filibacter tadaridae</name>
    <dbReference type="NCBI Taxonomy" id="2483811"/>
    <lineage>
        <taxon>Bacteria</taxon>
        <taxon>Bacillati</taxon>
        <taxon>Bacillota</taxon>
        <taxon>Bacilli</taxon>
        <taxon>Bacillales</taxon>
        <taxon>Caryophanaceae</taxon>
        <taxon>Filibacter</taxon>
    </lineage>
</organism>
<dbReference type="InterPro" id="IPR041633">
    <property type="entry name" value="Polbeta"/>
</dbReference>
<feature type="domain" description="Polymerase beta nucleotidyltransferase" evidence="1">
    <location>
        <begin position="29"/>
        <end position="104"/>
    </location>
</feature>
<gene>
    <name evidence="2" type="ORF">FILTAD_02728</name>
</gene>